<dbReference type="CDD" id="cd02149">
    <property type="entry name" value="NfsB-like"/>
    <property type="match status" value="1"/>
</dbReference>
<evidence type="ECO:0000313" key="5">
    <source>
        <dbReference type="EMBL" id="REG82444.1"/>
    </source>
</evidence>
<dbReference type="GO" id="GO:0016491">
    <property type="term" value="F:oxidoreductase activity"/>
    <property type="evidence" value="ECO:0007669"/>
    <property type="project" value="UniProtKB-KW"/>
</dbReference>
<dbReference type="AlphaFoldDB" id="A0A3E0DIC9"/>
<evidence type="ECO:0000256" key="3">
    <source>
        <dbReference type="ARBA" id="ARBA00023002"/>
    </source>
</evidence>
<proteinExistence type="inferred from homology"/>
<evidence type="ECO:0000259" key="4">
    <source>
        <dbReference type="Pfam" id="PF00881"/>
    </source>
</evidence>
<dbReference type="SUPFAM" id="SSF55469">
    <property type="entry name" value="FMN-dependent nitroreductase-like"/>
    <property type="match status" value="1"/>
</dbReference>
<dbReference type="PANTHER" id="PTHR43673:SF10">
    <property type="entry name" value="NADH DEHYDROGENASE_NAD(P)H NITROREDUCTASE XCC3605-RELATED"/>
    <property type="match status" value="1"/>
</dbReference>
<keyword evidence="3" id="KW-0560">Oxidoreductase</keyword>
<evidence type="ECO:0000256" key="1">
    <source>
        <dbReference type="ARBA" id="ARBA00007118"/>
    </source>
</evidence>
<evidence type="ECO:0000256" key="2">
    <source>
        <dbReference type="ARBA" id="ARBA00022857"/>
    </source>
</evidence>
<dbReference type="Proteomes" id="UP000256542">
    <property type="component" value="Unassembled WGS sequence"/>
</dbReference>
<comment type="caution">
    <text evidence="5">The sequence shown here is derived from an EMBL/GenBank/DDBJ whole genome shotgun (WGS) entry which is preliminary data.</text>
</comment>
<dbReference type="OrthoDB" id="9809288at2"/>
<dbReference type="Pfam" id="PF00881">
    <property type="entry name" value="Nitroreductase"/>
    <property type="match status" value="1"/>
</dbReference>
<keyword evidence="2" id="KW-0521">NADP</keyword>
<dbReference type="InterPro" id="IPR000415">
    <property type="entry name" value="Nitroreductase-like"/>
</dbReference>
<dbReference type="InterPro" id="IPR033878">
    <property type="entry name" value="NfsB-like"/>
</dbReference>
<dbReference type="PANTHER" id="PTHR43673">
    <property type="entry name" value="NAD(P)H NITROREDUCTASE YDGI-RELATED"/>
    <property type="match status" value="1"/>
</dbReference>
<protein>
    <submittedName>
        <fullName evidence="5">Nitroreductase/dihydropteridine reductase</fullName>
    </submittedName>
</protein>
<keyword evidence="6" id="KW-1185">Reference proteome</keyword>
<feature type="domain" description="Nitroreductase" evidence="4">
    <location>
        <begin position="11"/>
        <end position="193"/>
    </location>
</feature>
<comment type="similarity">
    <text evidence="1">Belongs to the nitroreductase family.</text>
</comment>
<sequence length="218" mass="24374">MTHQIIQDLNSRYTAKKYDADKRISPENLEVIKEAIRLSASSINSQPWKFVLVESDEGKQRLHDTFANKHQFNQLHAKEASHTLLLAYDPAFTKDKFRKRVDAEVSSGHLPAEMYDSFMGAYAFAEMNTDEHGNNASWTKAQVYLALGNIMHTLARLGIASTPMEGVDPELIGEKFAAELDGHVCEVALAMGYHKDGDDWNHGLPKARLAMDDIIATA</sequence>
<organism evidence="5 6">
    <name type="scientific">Marinomonas pollencensis</name>
    <dbReference type="NCBI Taxonomy" id="491954"/>
    <lineage>
        <taxon>Bacteria</taxon>
        <taxon>Pseudomonadati</taxon>
        <taxon>Pseudomonadota</taxon>
        <taxon>Gammaproteobacteria</taxon>
        <taxon>Oceanospirillales</taxon>
        <taxon>Oceanospirillaceae</taxon>
        <taxon>Marinomonas</taxon>
    </lineage>
</organism>
<name>A0A3E0DIC9_9GAMM</name>
<reference evidence="5 6" key="1">
    <citation type="submission" date="2018-08" db="EMBL/GenBank/DDBJ databases">
        <title>Genomic Encyclopedia of Type Strains, Phase III (KMG-III): the genomes of soil and plant-associated and newly described type strains.</title>
        <authorList>
            <person name="Whitman W."/>
        </authorList>
    </citation>
    <scope>NUCLEOTIDE SEQUENCE [LARGE SCALE GENOMIC DNA]</scope>
    <source>
        <strain evidence="5 6">CECT 7375</strain>
    </source>
</reference>
<dbReference type="InterPro" id="IPR029479">
    <property type="entry name" value="Nitroreductase"/>
</dbReference>
<dbReference type="Gene3D" id="3.40.109.10">
    <property type="entry name" value="NADH Oxidase"/>
    <property type="match status" value="1"/>
</dbReference>
<evidence type="ECO:0000313" key="6">
    <source>
        <dbReference type="Proteomes" id="UP000256542"/>
    </source>
</evidence>
<dbReference type="EMBL" id="QUNG01000009">
    <property type="protein sequence ID" value="REG82444.1"/>
    <property type="molecule type" value="Genomic_DNA"/>
</dbReference>
<accession>A0A3E0DIC9</accession>
<gene>
    <name evidence="5" type="ORF">DFP81_109103</name>
</gene>